<feature type="chain" id="PRO_5020576909" evidence="1">
    <location>
        <begin position="17"/>
        <end position="119"/>
    </location>
</feature>
<proteinExistence type="predicted"/>
<feature type="signal peptide" evidence="1">
    <location>
        <begin position="1"/>
        <end position="16"/>
    </location>
</feature>
<organism evidence="2 3">
    <name type="scientific">Monosporascus ibericus</name>
    <dbReference type="NCBI Taxonomy" id="155417"/>
    <lineage>
        <taxon>Eukaryota</taxon>
        <taxon>Fungi</taxon>
        <taxon>Dikarya</taxon>
        <taxon>Ascomycota</taxon>
        <taxon>Pezizomycotina</taxon>
        <taxon>Sordariomycetes</taxon>
        <taxon>Xylariomycetidae</taxon>
        <taxon>Xylariales</taxon>
        <taxon>Xylariales incertae sedis</taxon>
        <taxon>Monosporascus</taxon>
    </lineage>
</organism>
<evidence type="ECO:0000313" key="2">
    <source>
        <dbReference type="EMBL" id="RYP07546.1"/>
    </source>
</evidence>
<name>A0A4Q4TKE8_9PEZI</name>
<protein>
    <submittedName>
        <fullName evidence="2">Uncharacterized protein</fullName>
    </submittedName>
</protein>
<evidence type="ECO:0000256" key="1">
    <source>
        <dbReference type="SAM" id="SignalP"/>
    </source>
</evidence>
<keyword evidence="1" id="KW-0732">Signal</keyword>
<comment type="caution">
    <text evidence="2">The sequence shown here is derived from an EMBL/GenBank/DDBJ whole genome shotgun (WGS) entry which is preliminary data.</text>
</comment>
<reference evidence="2 3" key="1">
    <citation type="submission" date="2018-06" db="EMBL/GenBank/DDBJ databases">
        <title>Complete Genomes of Monosporascus.</title>
        <authorList>
            <person name="Robinson A.J."/>
            <person name="Natvig D.O."/>
        </authorList>
    </citation>
    <scope>NUCLEOTIDE SEQUENCE [LARGE SCALE GENOMIC DNA]</scope>
    <source>
        <strain evidence="2 3">CBS 110550</strain>
    </source>
</reference>
<dbReference type="EMBL" id="QJNU01000092">
    <property type="protein sequence ID" value="RYP07546.1"/>
    <property type="molecule type" value="Genomic_DNA"/>
</dbReference>
<dbReference type="OrthoDB" id="3551791at2759"/>
<dbReference type="Proteomes" id="UP000293360">
    <property type="component" value="Unassembled WGS sequence"/>
</dbReference>
<accession>A0A4Q4TKE8</accession>
<evidence type="ECO:0000313" key="3">
    <source>
        <dbReference type="Proteomes" id="UP000293360"/>
    </source>
</evidence>
<dbReference type="AlphaFoldDB" id="A0A4Q4TKE8"/>
<keyword evidence="3" id="KW-1185">Reference proteome</keyword>
<gene>
    <name evidence="2" type="ORF">DL764_002423</name>
</gene>
<sequence>MRSLFAVLGGVAGVHAATYNGFPNALTCSLDDTTTATRTAAEVQRMVTGPAGTLIDPSASNVASGKCTSLRIPYYNVSDGAFGLVAFAYDEASDTYYYCLGQGAITSDSGGYPSLCTES</sequence>